<dbReference type="InterPro" id="IPR036165">
    <property type="entry name" value="YefM-like_sf"/>
</dbReference>
<dbReference type="Gene3D" id="3.40.1620.10">
    <property type="entry name" value="YefM-like domain"/>
    <property type="match status" value="1"/>
</dbReference>
<reference evidence="4 5" key="1">
    <citation type="journal article" date="2019" name="Genome Biol. Evol.">
        <title>Day and night: Metabolic profiles and evolutionary relationships of six axenic non-marine cyanobacteria.</title>
        <authorList>
            <person name="Will S.E."/>
            <person name="Henke P."/>
            <person name="Boedeker C."/>
            <person name="Huang S."/>
            <person name="Brinkmann H."/>
            <person name="Rohde M."/>
            <person name="Jarek M."/>
            <person name="Friedl T."/>
            <person name="Seufert S."/>
            <person name="Schumacher M."/>
            <person name="Overmann J."/>
            <person name="Neumann-Schaal M."/>
            <person name="Petersen J."/>
        </authorList>
    </citation>
    <scope>NUCLEOTIDE SEQUENCE [LARGE SCALE GENOMIC DNA]</scope>
    <source>
        <strain evidence="4 5">SAG 39.79</strain>
    </source>
</reference>
<comment type="function">
    <text evidence="2">Antitoxin component of a type II toxin-antitoxin (TA) system.</text>
</comment>
<comment type="caution">
    <text evidence="4">The sequence shown here is derived from an EMBL/GenBank/DDBJ whole genome shotgun (WGS) entry which is preliminary data.</text>
</comment>
<gene>
    <name evidence="4" type="ORF">DSM107010_68100</name>
</gene>
<comment type="similarity">
    <text evidence="1 2">Belongs to the phD/YefM antitoxin family.</text>
</comment>
<evidence type="ECO:0000313" key="4">
    <source>
        <dbReference type="EMBL" id="RUT00473.1"/>
    </source>
</evidence>
<dbReference type="PANTHER" id="PTHR33713">
    <property type="entry name" value="ANTITOXIN YAFN-RELATED"/>
    <property type="match status" value="1"/>
</dbReference>
<evidence type="ECO:0000256" key="3">
    <source>
        <dbReference type="SAM" id="MobiDB-lite"/>
    </source>
</evidence>
<dbReference type="PANTHER" id="PTHR33713:SF6">
    <property type="entry name" value="ANTITOXIN YEFM"/>
    <property type="match status" value="1"/>
</dbReference>
<dbReference type="EMBL" id="RSCK01000147">
    <property type="protein sequence ID" value="RUT00473.1"/>
    <property type="molecule type" value="Genomic_DNA"/>
</dbReference>
<dbReference type="InterPro" id="IPR051405">
    <property type="entry name" value="phD/YefM_antitoxin"/>
</dbReference>
<evidence type="ECO:0000313" key="5">
    <source>
        <dbReference type="Proteomes" id="UP000282574"/>
    </source>
</evidence>
<name>A0AB37U8L8_9CYAN</name>
<dbReference type="Gene3D" id="1.10.1220.170">
    <property type="match status" value="1"/>
</dbReference>
<dbReference type="Proteomes" id="UP000282574">
    <property type="component" value="Unassembled WGS sequence"/>
</dbReference>
<dbReference type="AlphaFoldDB" id="A0AB37U8L8"/>
<dbReference type="RefSeq" id="WP_106169369.1">
    <property type="nucleotide sequence ID" value="NZ_JAVKZF010000004.1"/>
</dbReference>
<organism evidence="4 5">
    <name type="scientific">Chroococcidiopsis cubana SAG 39.79</name>
    <dbReference type="NCBI Taxonomy" id="388085"/>
    <lineage>
        <taxon>Bacteria</taxon>
        <taxon>Bacillati</taxon>
        <taxon>Cyanobacteriota</taxon>
        <taxon>Cyanophyceae</taxon>
        <taxon>Chroococcidiopsidales</taxon>
        <taxon>Chroococcidiopsidaceae</taxon>
        <taxon>Chroococcidiopsis</taxon>
    </lineage>
</organism>
<keyword evidence="5" id="KW-1185">Reference proteome</keyword>
<evidence type="ECO:0000256" key="1">
    <source>
        <dbReference type="ARBA" id="ARBA00009981"/>
    </source>
</evidence>
<dbReference type="SUPFAM" id="SSF143120">
    <property type="entry name" value="YefM-like"/>
    <property type="match status" value="1"/>
</dbReference>
<feature type="region of interest" description="Disordered" evidence="3">
    <location>
        <begin position="90"/>
        <end position="112"/>
    </location>
</feature>
<dbReference type="Pfam" id="PF02604">
    <property type="entry name" value="PhdYeFM_antitox"/>
    <property type="match status" value="1"/>
</dbReference>
<protein>
    <recommendedName>
        <fullName evidence="2">Antitoxin</fullName>
    </recommendedName>
</protein>
<sequence length="112" mass="12578">MFSYEITSPTDARNSFFQLLDSVVENHQVFIIKRREGENVALIAESDLTSLVETVYLLRNPANGRRLRDAIAESKSGKIQPQTIEELRQELGIGSEEKEEESTAAPIKGRSL</sequence>
<proteinExistence type="inferred from homology"/>
<evidence type="ECO:0000256" key="2">
    <source>
        <dbReference type="RuleBase" id="RU362080"/>
    </source>
</evidence>
<dbReference type="InterPro" id="IPR006442">
    <property type="entry name" value="Antitoxin_Phd/YefM"/>
</dbReference>
<accession>A0AB37U8L8</accession>